<dbReference type="AlphaFoldDB" id="A0A2T7NQ26"/>
<dbReference type="Proteomes" id="UP000245119">
    <property type="component" value="Linkage Group LG10"/>
</dbReference>
<dbReference type="InterPro" id="IPR032792">
    <property type="entry name" value="AGL_glucanoTrfase"/>
</dbReference>
<gene>
    <name evidence="5" type="ORF">C0Q70_16541</name>
</gene>
<evidence type="ECO:0000256" key="1">
    <source>
        <dbReference type="SAM" id="MobiDB-lite"/>
    </source>
</evidence>
<evidence type="ECO:0000259" key="2">
    <source>
        <dbReference type="Pfam" id="PF14699"/>
    </source>
</evidence>
<dbReference type="PANTHER" id="PTHR10569">
    <property type="entry name" value="GLYCOGEN DEBRANCHING ENZYME"/>
    <property type="match status" value="1"/>
</dbReference>
<dbReference type="InterPro" id="IPR029436">
    <property type="entry name" value="AGL_euk_N"/>
</dbReference>
<dbReference type="CDD" id="cd11327">
    <property type="entry name" value="AmyAc_Glg_debranch_2"/>
    <property type="match status" value="1"/>
</dbReference>
<dbReference type="FunFam" id="3.20.20.80:FF:000070">
    <property type="entry name" value="GDB1p Glycogen debranching enzyme"/>
    <property type="match status" value="1"/>
</dbReference>
<dbReference type="GO" id="GO:0004134">
    <property type="term" value="F:4-alpha-glucanotransferase activity"/>
    <property type="evidence" value="ECO:0007669"/>
    <property type="project" value="InterPro"/>
</dbReference>
<feature type="domain" description="Eukaryotic glycogen debranching enzyme N-terminal" evidence="2">
    <location>
        <begin position="147"/>
        <end position="239"/>
    </location>
</feature>
<dbReference type="SUPFAM" id="SSF51445">
    <property type="entry name" value="(Trans)glycosidases"/>
    <property type="match status" value="1"/>
</dbReference>
<evidence type="ECO:0000259" key="4">
    <source>
        <dbReference type="Pfam" id="PF14702"/>
    </source>
</evidence>
<evidence type="ECO:0000259" key="3">
    <source>
        <dbReference type="Pfam" id="PF14701"/>
    </source>
</evidence>
<dbReference type="Pfam" id="PF14701">
    <property type="entry name" value="hDGE_amylase"/>
    <property type="match status" value="1"/>
</dbReference>
<feature type="domain" description="Glycogen debranching enzyme central" evidence="4">
    <location>
        <begin position="815"/>
        <end position="1090"/>
    </location>
</feature>
<sequence>MPCCCAEKTKGTVDAGVQTKPISQTTVPSVADTLLHAGPGQLGIVWGKKIVSVIESELPELITRGSQTEADKSTQTEPLTAPPEKKEVKELKLKKPPRFKGNVFAMELKRRERRFINMPVVQVRVHHLHKGENRESVLFRLEKGWTLRFLLGPSLHATTVRLFCNHPLEEKTPFNRNTYIELEWKRPTGMRSDLTDVYAEIPLILSGSFNYYFTIDESVLITNANGQGYFLVDPMLKIGNMDITVDCLQVQTVITKLLGPFDQWEKRLEVAKESGYNMIHFTPVQELGISNSAYSIRDQLKLSPVYSANPGMIYTLNDLDALVRKMENEWGVLSMTDLVFNHTSKDSPWLFQHPECSYNLENSPHLRPAYILDRILHHFSLEVAQGRWVKHGVPAEINQESQLQSIRHVLVTEVFPRHNLAEFFQVDVQKMTSAFKRAVGEGRTGKKKGEFKIIPDPQCRRLNNIVDLDIALTIYNTDRPNVLSREERIQKCCEAFMERLIQLNQEKVCEINDHIAAAVDNFLANARWRFVDPKGPLVGKVTKDEPLMHDYFVIPPSHEGSFEKETEMMTTEGMKVMAVNGWVMGDDPLRNFAEQGNVYLRRELLAWGDSVKLRYGEKPADSQYLWDRMKEYAENTARTFHGVRLDNCHSTPIHVAEYMIDAARKVRPNMYVVAELFTGSEHLDNLFMNRLGITSLIREALNAWDAHEQGRLVYRYGGFPVGSFAQPRVRPLVPCVAHALFYDQTHDNPCPIEKRSVYDSWPSSALVAMANCATGSNRGYDQLVPYHIHVVNEKRLYPVWSKDQTNASMISIASGITNGKRLLNNLHYELAIGGFREVYVDQLDPEVVSVTRHNPQTHQSVVLVARTAFSKPGDPNNQCFFKPIYVQGIVEEILFEGSIRKTSDAEYTPDNNFITGLPSFHIDVSEHIPMNLSRYCYERELDDGNTREISFKNFTPGTVVAFRCSMTERAKKAVLEIRKCLGQFGYMMRSYSGNVTFDDTWDSSNFRAVVSRLSLGDLNRVLYRVEKEEIDDHFGFSTYHIPDHGNLCYSGLRGVMSVLGELRPKNDLGHPLCQNVRQGNWLLDYISNRLKTITNTVKLGEWFESTFDHVKQIPRYLVPCYFDAILTGAYIVLREMAYYSFQ</sequence>
<dbReference type="Gene3D" id="3.20.20.80">
    <property type="entry name" value="Glycosidases"/>
    <property type="match status" value="2"/>
</dbReference>
<evidence type="ECO:0000313" key="6">
    <source>
        <dbReference type="Proteomes" id="UP000245119"/>
    </source>
</evidence>
<name>A0A2T7NQ26_POMCA</name>
<dbReference type="GO" id="GO:0005980">
    <property type="term" value="P:glycogen catabolic process"/>
    <property type="evidence" value="ECO:0007669"/>
    <property type="project" value="InterPro"/>
</dbReference>
<protein>
    <recommendedName>
        <fullName evidence="7">Glycogen debranching enzyme</fullName>
    </recommendedName>
</protein>
<comment type="caution">
    <text evidence="5">The sequence shown here is derived from an EMBL/GenBank/DDBJ whole genome shotgun (WGS) entry which is preliminary data.</text>
</comment>
<dbReference type="STRING" id="400727.A0A2T7NQ26"/>
<evidence type="ECO:0000313" key="5">
    <source>
        <dbReference type="EMBL" id="PVD23275.1"/>
    </source>
</evidence>
<dbReference type="OrthoDB" id="10248904at2759"/>
<keyword evidence="6" id="KW-1185">Reference proteome</keyword>
<feature type="domain" description="Glycogen debranching enzyme glucanotransferase" evidence="3">
    <location>
        <begin position="243"/>
        <end position="671"/>
    </location>
</feature>
<evidence type="ECO:0008006" key="7">
    <source>
        <dbReference type="Google" id="ProtNLM"/>
    </source>
</evidence>
<dbReference type="Pfam" id="PF14699">
    <property type="entry name" value="hGDE_N"/>
    <property type="match status" value="1"/>
</dbReference>
<dbReference type="FunFam" id="3.20.20.80:FF:000206">
    <property type="entry name" value="Amylo-alpha-1, 6-glucosidase, 4-alpha-glucanotransferase b"/>
    <property type="match status" value="1"/>
</dbReference>
<feature type="non-terminal residue" evidence="5">
    <location>
        <position position="1142"/>
    </location>
</feature>
<dbReference type="EMBL" id="PZQS01000010">
    <property type="protein sequence ID" value="PVD23275.1"/>
    <property type="molecule type" value="Genomic_DNA"/>
</dbReference>
<organism evidence="5 6">
    <name type="scientific">Pomacea canaliculata</name>
    <name type="common">Golden apple snail</name>
    <dbReference type="NCBI Taxonomy" id="400727"/>
    <lineage>
        <taxon>Eukaryota</taxon>
        <taxon>Metazoa</taxon>
        <taxon>Spiralia</taxon>
        <taxon>Lophotrochozoa</taxon>
        <taxon>Mollusca</taxon>
        <taxon>Gastropoda</taxon>
        <taxon>Caenogastropoda</taxon>
        <taxon>Architaenioglossa</taxon>
        <taxon>Ampullarioidea</taxon>
        <taxon>Ampullariidae</taxon>
        <taxon>Pomacea</taxon>
    </lineage>
</organism>
<proteinExistence type="predicted"/>
<dbReference type="InterPro" id="IPR010401">
    <property type="entry name" value="AGL/Gdb1"/>
</dbReference>
<dbReference type="Pfam" id="PF14702">
    <property type="entry name" value="hGDE_central"/>
    <property type="match status" value="1"/>
</dbReference>
<dbReference type="PANTHER" id="PTHR10569:SF2">
    <property type="entry name" value="GLYCOGEN DEBRANCHING ENZYME"/>
    <property type="match status" value="1"/>
</dbReference>
<feature type="region of interest" description="Disordered" evidence="1">
    <location>
        <begin position="64"/>
        <end position="87"/>
    </location>
</feature>
<dbReference type="InterPro" id="IPR032788">
    <property type="entry name" value="AGL_central"/>
</dbReference>
<accession>A0A2T7NQ26</accession>
<reference evidence="5 6" key="1">
    <citation type="submission" date="2018-04" db="EMBL/GenBank/DDBJ databases">
        <title>The genome of golden apple snail Pomacea canaliculata provides insight into stress tolerance and invasive adaptation.</title>
        <authorList>
            <person name="Liu C."/>
            <person name="Liu B."/>
            <person name="Ren Y."/>
            <person name="Zhang Y."/>
            <person name="Wang H."/>
            <person name="Li S."/>
            <person name="Jiang F."/>
            <person name="Yin L."/>
            <person name="Zhang G."/>
            <person name="Qian W."/>
            <person name="Fan W."/>
        </authorList>
    </citation>
    <scope>NUCLEOTIDE SEQUENCE [LARGE SCALE GENOMIC DNA]</scope>
    <source>
        <strain evidence="5">SZHN2017</strain>
        <tissue evidence="5">Muscle</tissue>
    </source>
</reference>
<dbReference type="InterPro" id="IPR017853">
    <property type="entry name" value="GH"/>
</dbReference>
<dbReference type="GO" id="GO:0004135">
    <property type="term" value="F:amylo-alpha-1,6-glucosidase activity"/>
    <property type="evidence" value="ECO:0007669"/>
    <property type="project" value="InterPro"/>
</dbReference>